<keyword evidence="5" id="KW-0460">Magnesium</keyword>
<dbReference type="SFLD" id="SFLDS00005">
    <property type="entry name" value="Isoprenoid_Synthase_Type_I"/>
    <property type="match status" value="1"/>
</dbReference>
<name>A0ABW0XG40_9ACTN</name>
<evidence type="ECO:0000256" key="3">
    <source>
        <dbReference type="ARBA" id="ARBA00022679"/>
    </source>
</evidence>
<dbReference type="EMBL" id="JBHSPC010000006">
    <property type="protein sequence ID" value="MFC5668747.1"/>
    <property type="molecule type" value="Genomic_DNA"/>
</dbReference>
<comment type="caution">
    <text evidence="7">The sequence shown here is derived from an EMBL/GenBank/DDBJ whole genome shotgun (WGS) entry which is preliminary data.</text>
</comment>
<evidence type="ECO:0000313" key="7">
    <source>
        <dbReference type="EMBL" id="MFC5668747.1"/>
    </source>
</evidence>
<gene>
    <name evidence="7" type="ORF">ACFP2V_01035</name>
</gene>
<evidence type="ECO:0000256" key="6">
    <source>
        <dbReference type="RuleBase" id="RU004466"/>
    </source>
</evidence>
<evidence type="ECO:0000313" key="8">
    <source>
        <dbReference type="Proteomes" id="UP001596183"/>
    </source>
</evidence>
<dbReference type="InterPro" id="IPR000092">
    <property type="entry name" value="Polyprenyl_synt"/>
</dbReference>
<comment type="similarity">
    <text evidence="2 6">Belongs to the FPP/GGPP synthase family.</text>
</comment>
<evidence type="ECO:0000256" key="5">
    <source>
        <dbReference type="ARBA" id="ARBA00022842"/>
    </source>
</evidence>
<dbReference type="PANTHER" id="PTHR12001">
    <property type="entry name" value="GERANYLGERANYL PYROPHOSPHATE SYNTHASE"/>
    <property type="match status" value="1"/>
</dbReference>
<proteinExistence type="inferred from homology"/>
<keyword evidence="4" id="KW-0479">Metal-binding</keyword>
<dbReference type="InterPro" id="IPR033749">
    <property type="entry name" value="Polyprenyl_synt_CS"/>
</dbReference>
<comment type="cofactor">
    <cofactor evidence="1">
        <name>Mg(2+)</name>
        <dbReference type="ChEBI" id="CHEBI:18420"/>
    </cofactor>
</comment>
<organism evidence="7 8">
    <name type="scientific">Streptomyces incanus</name>
    <dbReference type="NCBI Taxonomy" id="887453"/>
    <lineage>
        <taxon>Bacteria</taxon>
        <taxon>Bacillati</taxon>
        <taxon>Actinomycetota</taxon>
        <taxon>Actinomycetes</taxon>
        <taxon>Kitasatosporales</taxon>
        <taxon>Streptomycetaceae</taxon>
        <taxon>Streptomyces</taxon>
    </lineage>
</organism>
<evidence type="ECO:0000256" key="2">
    <source>
        <dbReference type="ARBA" id="ARBA00006706"/>
    </source>
</evidence>
<evidence type="ECO:0000256" key="1">
    <source>
        <dbReference type="ARBA" id="ARBA00001946"/>
    </source>
</evidence>
<accession>A0ABW0XG40</accession>
<dbReference type="Gene3D" id="1.10.600.10">
    <property type="entry name" value="Farnesyl Diphosphate Synthase"/>
    <property type="match status" value="1"/>
</dbReference>
<dbReference type="Pfam" id="PF00348">
    <property type="entry name" value="polyprenyl_synt"/>
    <property type="match status" value="1"/>
</dbReference>
<dbReference type="PANTHER" id="PTHR12001:SF69">
    <property type="entry name" value="ALL TRANS-POLYPRENYL-DIPHOSPHATE SYNTHASE PDSS1"/>
    <property type="match status" value="1"/>
</dbReference>
<dbReference type="InterPro" id="IPR008949">
    <property type="entry name" value="Isoprenoid_synthase_dom_sf"/>
</dbReference>
<keyword evidence="8" id="KW-1185">Reference proteome</keyword>
<dbReference type="EC" id="2.5.1.-" evidence="7"/>
<reference evidence="8" key="1">
    <citation type="journal article" date="2019" name="Int. J. Syst. Evol. Microbiol.">
        <title>The Global Catalogue of Microorganisms (GCM) 10K type strain sequencing project: providing services to taxonomists for standard genome sequencing and annotation.</title>
        <authorList>
            <consortium name="The Broad Institute Genomics Platform"/>
            <consortium name="The Broad Institute Genome Sequencing Center for Infectious Disease"/>
            <person name="Wu L."/>
            <person name="Ma J."/>
        </authorList>
    </citation>
    <scope>NUCLEOTIDE SEQUENCE [LARGE SCALE GENOMIC DNA]</scope>
    <source>
        <strain evidence="8">JCM 13852</strain>
    </source>
</reference>
<evidence type="ECO:0000256" key="4">
    <source>
        <dbReference type="ARBA" id="ARBA00022723"/>
    </source>
</evidence>
<dbReference type="GO" id="GO:0016740">
    <property type="term" value="F:transferase activity"/>
    <property type="evidence" value="ECO:0007669"/>
    <property type="project" value="UniProtKB-KW"/>
</dbReference>
<sequence>MNVLSAPERGSLVSGLAADDPALRDRLAERLRTVEQRLQEHTARTADPRIAPLVGHLVATGGKRLRPLLVLLGAEFGDPESEGVIDAAVLAELVHVSSLYHDDVIDEAGTRHGADSANVRWGNRRAVFAGDWLLAQAARLACELGPRAVRLNATTAGRLVRGQSLELLGPQPGTAPLDHYFQVTAGKSASLIVLSLQLGALQAGAPGAYVDVLTEYGEQLGLAFQMSDDLLDIGSPASASGKEPGMDVEAGVLSLPVLLALADDDPGDGELRALIAAGPAAGTRPHRRALELLRDSAALATAAAMRDERLALARTALGVLPRTPARRILGALCDFVAHRRA</sequence>
<keyword evidence="3 6" id="KW-0808">Transferase</keyword>
<dbReference type="Proteomes" id="UP001596183">
    <property type="component" value="Unassembled WGS sequence"/>
</dbReference>
<dbReference type="PROSITE" id="PS00444">
    <property type="entry name" value="POLYPRENYL_SYNTHASE_2"/>
    <property type="match status" value="1"/>
</dbReference>
<dbReference type="CDD" id="cd00685">
    <property type="entry name" value="Trans_IPPS_HT"/>
    <property type="match status" value="1"/>
</dbReference>
<dbReference type="SUPFAM" id="SSF48576">
    <property type="entry name" value="Terpenoid synthases"/>
    <property type="match status" value="1"/>
</dbReference>
<protein>
    <submittedName>
        <fullName evidence="7">Polyprenyl synthetase family protein</fullName>
        <ecNumber evidence="7">2.5.1.-</ecNumber>
    </submittedName>
</protein>
<dbReference type="RefSeq" id="WP_381204365.1">
    <property type="nucleotide sequence ID" value="NZ_JBHSPC010000006.1"/>
</dbReference>